<feature type="modified residue" description="N6-(pyridoxal phosphate)lysine" evidence="12">
    <location>
        <position position="191"/>
    </location>
</feature>
<dbReference type="OrthoDB" id="9809412at2"/>
<dbReference type="SUPFAM" id="SSF53383">
    <property type="entry name" value="PLP-dependent transferases"/>
    <property type="match status" value="1"/>
</dbReference>
<comment type="function">
    <text evidence="12">Catalyzes the reversible conversion of 3-phosphohydroxypyruvate to phosphoserine and of 3-hydroxy-2-oxo-4-phosphonooxybutanoate to phosphohydroxythreonine.</text>
</comment>
<evidence type="ECO:0000256" key="4">
    <source>
        <dbReference type="ARBA" id="ARBA00022576"/>
    </source>
</evidence>
<dbReference type="InterPro" id="IPR022278">
    <property type="entry name" value="Pser_aminoTfrase"/>
</dbReference>
<dbReference type="PANTHER" id="PTHR43247">
    <property type="entry name" value="PHOSPHOSERINE AMINOTRANSFERASE"/>
    <property type="match status" value="1"/>
</dbReference>
<protein>
    <recommendedName>
        <fullName evidence="12">Phosphoserine aminotransferase</fullName>
        <ecNumber evidence="12">2.6.1.52</ecNumber>
    </recommendedName>
    <alternativeName>
        <fullName evidence="12">Phosphohydroxythreonine aminotransferase</fullName>
        <shortName evidence="12">PSAT</shortName>
    </alternativeName>
</protein>
<dbReference type="EMBL" id="FXAU01000002">
    <property type="protein sequence ID" value="SMG19976.1"/>
    <property type="molecule type" value="Genomic_DNA"/>
</dbReference>
<dbReference type="PIRSF" id="PIRSF000525">
    <property type="entry name" value="SerC"/>
    <property type="match status" value="1"/>
</dbReference>
<dbReference type="EC" id="2.6.1.52" evidence="12"/>
<comment type="pathway">
    <text evidence="1 12">Cofactor biosynthesis; pyridoxine 5'-phosphate biosynthesis; pyridoxine 5'-phosphate from D-erythrose 4-phosphate: step 3/5.</text>
</comment>
<keyword evidence="12" id="KW-0963">Cytoplasm</keyword>
<dbReference type="InterPro" id="IPR015422">
    <property type="entry name" value="PyrdxlP-dep_Trfase_small"/>
</dbReference>
<keyword evidence="8 12" id="KW-0664">Pyridoxine biosynthesis</keyword>
<comment type="cofactor">
    <cofactor evidence="12">
        <name>pyridoxal 5'-phosphate</name>
        <dbReference type="ChEBI" id="CHEBI:597326"/>
    </cofactor>
    <text evidence="12">Binds 1 pyridoxal phosphate per subunit.</text>
</comment>
<dbReference type="RefSeq" id="WP_085472060.1">
    <property type="nucleotide sequence ID" value="NZ_CP038029.1"/>
</dbReference>
<keyword evidence="4 12" id="KW-0032">Aminotransferase</keyword>
<organism evidence="13 14">
    <name type="scientific">Sphingobacterium psychroaquaticum</name>
    <dbReference type="NCBI Taxonomy" id="561061"/>
    <lineage>
        <taxon>Bacteria</taxon>
        <taxon>Pseudomonadati</taxon>
        <taxon>Bacteroidota</taxon>
        <taxon>Sphingobacteriia</taxon>
        <taxon>Sphingobacteriales</taxon>
        <taxon>Sphingobacteriaceae</taxon>
        <taxon>Sphingobacterium</taxon>
    </lineage>
</organism>
<evidence type="ECO:0000256" key="3">
    <source>
        <dbReference type="ARBA" id="ARBA00006904"/>
    </source>
</evidence>
<dbReference type="InterPro" id="IPR015421">
    <property type="entry name" value="PyrdxlP-dep_Trfase_major"/>
</dbReference>
<evidence type="ECO:0000256" key="5">
    <source>
        <dbReference type="ARBA" id="ARBA00022605"/>
    </source>
</evidence>
<dbReference type="Gene3D" id="3.90.1150.10">
    <property type="entry name" value="Aspartate Aminotransferase, domain 1"/>
    <property type="match status" value="1"/>
</dbReference>
<keyword evidence="5 12" id="KW-0028">Amino-acid biosynthesis</keyword>
<evidence type="ECO:0000313" key="14">
    <source>
        <dbReference type="Proteomes" id="UP000192980"/>
    </source>
</evidence>
<feature type="binding site" evidence="12">
    <location>
        <position position="190"/>
    </location>
    <ligand>
        <name>pyridoxal 5'-phosphate</name>
        <dbReference type="ChEBI" id="CHEBI:597326"/>
    </ligand>
</feature>
<dbReference type="Gene3D" id="3.40.640.10">
    <property type="entry name" value="Type I PLP-dependent aspartate aminotransferase-like (Major domain)"/>
    <property type="match status" value="1"/>
</dbReference>
<evidence type="ECO:0000256" key="11">
    <source>
        <dbReference type="ARBA" id="ARBA00049007"/>
    </source>
</evidence>
<evidence type="ECO:0000256" key="7">
    <source>
        <dbReference type="ARBA" id="ARBA00022898"/>
    </source>
</evidence>
<dbReference type="AlphaFoldDB" id="A0A1X7IXV2"/>
<comment type="catalytic activity">
    <reaction evidence="11 12">
        <text>O-phospho-L-serine + 2-oxoglutarate = 3-phosphooxypyruvate + L-glutamate</text>
        <dbReference type="Rhea" id="RHEA:14329"/>
        <dbReference type="ChEBI" id="CHEBI:16810"/>
        <dbReference type="ChEBI" id="CHEBI:18110"/>
        <dbReference type="ChEBI" id="CHEBI:29985"/>
        <dbReference type="ChEBI" id="CHEBI:57524"/>
        <dbReference type="EC" id="2.6.1.52"/>
    </reaction>
</comment>
<comment type="catalytic activity">
    <reaction evidence="10 12">
        <text>4-(phosphooxy)-L-threonine + 2-oxoglutarate = (R)-3-hydroxy-2-oxo-4-phosphooxybutanoate + L-glutamate</text>
        <dbReference type="Rhea" id="RHEA:16573"/>
        <dbReference type="ChEBI" id="CHEBI:16810"/>
        <dbReference type="ChEBI" id="CHEBI:29985"/>
        <dbReference type="ChEBI" id="CHEBI:58452"/>
        <dbReference type="ChEBI" id="CHEBI:58538"/>
        <dbReference type="EC" id="2.6.1.52"/>
    </reaction>
</comment>
<dbReference type="NCBIfam" id="NF003764">
    <property type="entry name" value="PRK05355.1"/>
    <property type="match status" value="1"/>
</dbReference>
<proteinExistence type="inferred from homology"/>
<dbReference type="HAMAP" id="MF_00160">
    <property type="entry name" value="SerC_aminotrans_5"/>
    <property type="match status" value="1"/>
</dbReference>
<dbReference type="NCBIfam" id="TIGR01364">
    <property type="entry name" value="serC_1"/>
    <property type="match status" value="1"/>
</dbReference>
<dbReference type="GO" id="GO:0006564">
    <property type="term" value="P:L-serine biosynthetic process"/>
    <property type="evidence" value="ECO:0007669"/>
    <property type="project" value="UniProtKB-UniRule"/>
</dbReference>
<dbReference type="STRING" id="561061.SAMN05660862_1190"/>
<dbReference type="Proteomes" id="UP000192980">
    <property type="component" value="Unassembled WGS sequence"/>
</dbReference>
<dbReference type="GO" id="GO:0008615">
    <property type="term" value="P:pyridoxine biosynthetic process"/>
    <property type="evidence" value="ECO:0007669"/>
    <property type="project" value="UniProtKB-UniRule"/>
</dbReference>
<evidence type="ECO:0000256" key="6">
    <source>
        <dbReference type="ARBA" id="ARBA00022679"/>
    </source>
</evidence>
<accession>A0A1X7IXV2</accession>
<evidence type="ECO:0000256" key="2">
    <source>
        <dbReference type="ARBA" id="ARBA00005099"/>
    </source>
</evidence>
<evidence type="ECO:0000256" key="10">
    <source>
        <dbReference type="ARBA" id="ARBA00047630"/>
    </source>
</evidence>
<dbReference type="GO" id="GO:0030170">
    <property type="term" value="F:pyridoxal phosphate binding"/>
    <property type="evidence" value="ECO:0007669"/>
    <property type="project" value="UniProtKB-UniRule"/>
</dbReference>
<dbReference type="GO" id="GO:0005737">
    <property type="term" value="C:cytoplasm"/>
    <property type="evidence" value="ECO:0007669"/>
    <property type="project" value="UniProtKB-SubCell"/>
</dbReference>
<dbReference type="FunFam" id="3.90.1150.10:FF:000006">
    <property type="entry name" value="Phosphoserine aminotransferase"/>
    <property type="match status" value="1"/>
</dbReference>
<feature type="binding site" evidence="12">
    <location>
        <position position="167"/>
    </location>
    <ligand>
        <name>pyridoxal 5'-phosphate</name>
        <dbReference type="ChEBI" id="CHEBI:597326"/>
    </ligand>
</feature>
<keyword evidence="14" id="KW-1185">Reference proteome</keyword>
<evidence type="ECO:0000313" key="13">
    <source>
        <dbReference type="EMBL" id="SMG19976.1"/>
    </source>
</evidence>
<feature type="binding site" evidence="12">
    <location>
        <begin position="74"/>
        <end position="75"/>
    </location>
    <ligand>
        <name>pyridoxal 5'-phosphate</name>
        <dbReference type="ChEBI" id="CHEBI:597326"/>
    </ligand>
</feature>
<evidence type="ECO:0000256" key="12">
    <source>
        <dbReference type="HAMAP-Rule" id="MF_00160"/>
    </source>
</evidence>
<dbReference type="GO" id="GO:0004648">
    <property type="term" value="F:O-phospho-L-serine:2-oxoglutarate aminotransferase activity"/>
    <property type="evidence" value="ECO:0007669"/>
    <property type="project" value="UniProtKB-UniRule"/>
</dbReference>
<feature type="binding site" evidence="12">
    <location>
        <position position="40"/>
    </location>
    <ligand>
        <name>L-glutamate</name>
        <dbReference type="ChEBI" id="CHEBI:29985"/>
    </ligand>
</feature>
<dbReference type="FunFam" id="3.40.640.10:FF:000010">
    <property type="entry name" value="Phosphoserine aminotransferase"/>
    <property type="match status" value="1"/>
</dbReference>
<dbReference type="UniPathway" id="UPA00244">
    <property type="reaction ID" value="UER00311"/>
</dbReference>
<comment type="pathway">
    <text evidence="2 12">Amino-acid biosynthesis; L-serine biosynthesis; L-serine from 3-phospho-D-glycerate: step 2/3.</text>
</comment>
<comment type="similarity">
    <text evidence="3 12">Belongs to the class-V pyridoxal-phosphate-dependent aminotransferase family. SerC subfamily.</text>
</comment>
<dbReference type="PANTHER" id="PTHR43247:SF1">
    <property type="entry name" value="PHOSPHOSERINE AMINOTRANSFERASE"/>
    <property type="match status" value="1"/>
</dbReference>
<gene>
    <name evidence="12" type="primary">serC</name>
    <name evidence="13" type="ORF">SAMN05660862_1190</name>
</gene>
<comment type="caution">
    <text evidence="12">Lacks conserved residue(s) required for the propagation of feature annotation.</text>
</comment>
<keyword evidence="6 12" id="KW-0808">Transferase</keyword>
<evidence type="ECO:0000256" key="1">
    <source>
        <dbReference type="ARBA" id="ARBA00004915"/>
    </source>
</evidence>
<feature type="binding site" evidence="12">
    <location>
        <position position="100"/>
    </location>
    <ligand>
        <name>pyridoxal 5'-phosphate</name>
        <dbReference type="ChEBI" id="CHEBI:597326"/>
    </ligand>
</feature>
<keyword evidence="9 12" id="KW-0718">Serine biosynthesis</keyword>
<evidence type="ECO:0000256" key="8">
    <source>
        <dbReference type="ARBA" id="ARBA00023096"/>
    </source>
</evidence>
<dbReference type="InterPro" id="IPR015424">
    <property type="entry name" value="PyrdxlP-dep_Trfase"/>
</dbReference>
<sequence length="366" mass="40888">MKYNFGAGPGKLAKEVLEEASKAITNFNNTGLSILEISHRSQYFMDVVDEAESLVRDLLEVPETHDIIFLQGGASTQFAMVPMNLLPPDGFAAYLDTGVWANKAIQEAKRFGEVVVVGSSINANYNFLPRDFKVSSNVAYFHYTSNNTIYGTAFSFTPEVTVPLVCDMSSDIFSRRIDVSKYNLIYAGAQKNAGPAGLTIVIIKKGILGHVKRVIPFIFDYRLHIENKSMYNTPAVYAIYVAMLNFRWLTRKGGVAAIELENNAKAALLYREIDDNPLFVGTARTEDRSRMNVTFTMVTAGLEQEFLNFSRDRYIIGIEGHRSTGGFRVSLYNAVTLQDVEVLVSAMREFSTQKEHEIRYSAMHGG</sequence>
<keyword evidence="7 12" id="KW-0663">Pyridoxal phosphate</keyword>
<name>A0A1X7IXV2_9SPHI</name>
<comment type="subunit">
    <text evidence="12">Homodimer.</text>
</comment>
<feature type="binding site" evidence="12">
    <location>
        <begin position="232"/>
        <end position="233"/>
    </location>
    <ligand>
        <name>pyridoxal 5'-phosphate</name>
        <dbReference type="ChEBI" id="CHEBI:597326"/>
    </ligand>
</feature>
<evidence type="ECO:0000256" key="9">
    <source>
        <dbReference type="ARBA" id="ARBA00023299"/>
    </source>
</evidence>
<feature type="binding site" evidence="12">
    <location>
        <position position="148"/>
    </location>
    <ligand>
        <name>pyridoxal 5'-phosphate</name>
        <dbReference type="ChEBI" id="CHEBI:597326"/>
    </ligand>
</feature>
<dbReference type="UniPathway" id="UPA00135">
    <property type="reaction ID" value="UER00197"/>
</dbReference>
<comment type="subcellular location">
    <subcellularLocation>
        <location evidence="12">Cytoplasm</location>
    </subcellularLocation>
</comment>
<dbReference type="Pfam" id="PF00266">
    <property type="entry name" value="Aminotran_5"/>
    <property type="match status" value="1"/>
</dbReference>
<dbReference type="InterPro" id="IPR000192">
    <property type="entry name" value="Aminotrans_V_dom"/>
</dbReference>
<reference evidence="13 14" key="1">
    <citation type="submission" date="2017-04" db="EMBL/GenBank/DDBJ databases">
        <authorList>
            <person name="Afonso C.L."/>
            <person name="Miller P.J."/>
            <person name="Scott M.A."/>
            <person name="Spackman E."/>
            <person name="Goraichik I."/>
            <person name="Dimitrov K.M."/>
            <person name="Suarez D.L."/>
            <person name="Swayne D.E."/>
        </authorList>
    </citation>
    <scope>NUCLEOTIDE SEQUENCE [LARGE SCALE GENOMIC DNA]</scope>
    <source>
        <strain evidence="13 14">DSM 22418</strain>
    </source>
</reference>